<evidence type="ECO:0000259" key="3">
    <source>
        <dbReference type="Pfam" id="PF01494"/>
    </source>
</evidence>
<name>A0A7W9YJY4_9ACTN</name>
<dbReference type="PANTHER" id="PTHR13789">
    <property type="entry name" value="MONOOXYGENASE"/>
    <property type="match status" value="1"/>
</dbReference>
<dbReference type="InterPro" id="IPR002938">
    <property type="entry name" value="FAD-bd"/>
</dbReference>
<dbReference type="Pfam" id="PF01494">
    <property type="entry name" value="FAD_binding_3"/>
    <property type="match status" value="1"/>
</dbReference>
<dbReference type="PANTHER" id="PTHR13789:SF309">
    <property type="entry name" value="PUTATIVE (AFU_ORTHOLOGUE AFUA_6G14510)-RELATED"/>
    <property type="match status" value="1"/>
</dbReference>
<organism evidence="4 5">
    <name type="scientific">Nocardiopsis mwathae</name>
    <dbReference type="NCBI Taxonomy" id="1472723"/>
    <lineage>
        <taxon>Bacteria</taxon>
        <taxon>Bacillati</taxon>
        <taxon>Actinomycetota</taxon>
        <taxon>Actinomycetes</taxon>
        <taxon>Streptosporangiales</taxon>
        <taxon>Nocardiopsidaceae</taxon>
        <taxon>Nocardiopsis</taxon>
    </lineage>
</organism>
<gene>
    <name evidence="4" type="ORF">HNR23_003385</name>
</gene>
<feature type="domain" description="FAD-binding" evidence="3">
    <location>
        <begin position="53"/>
        <end position="121"/>
    </location>
</feature>
<evidence type="ECO:0000313" key="4">
    <source>
        <dbReference type="EMBL" id="MBB6173325.1"/>
    </source>
</evidence>
<reference evidence="4 5" key="1">
    <citation type="submission" date="2020-08" db="EMBL/GenBank/DDBJ databases">
        <title>Sequencing the genomes of 1000 actinobacteria strains.</title>
        <authorList>
            <person name="Klenk H.-P."/>
        </authorList>
    </citation>
    <scope>NUCLEOTIDE SEQUENCE [LARGE SCALE GENOMIC DNA]</scope>
    <source>
        <strain evidence="4 5">DSM 46659</strain>
    </source>
</reference>
<proteinExistence type="predicted"/>
<protein>
    <submittedName>
        <fullName evidence="4">2-polyprenyl-6-methoxyphenol hydroxylase-like FAD-dependent oxidoreductase</fullName>
    </submittedName>
</protein>
<dbReference type="AlphaFoldDB" id="A0A7W9YJY4"/>
<dbReference type="GO" id="GO:0004497">
    <property type="term" value="F:monooxygenase activity"/>
    <property type="evidence" value="ECO:0007669"/>
    <property type="project" value="UniProtKB-KW"/>
</dbReference>
<dbReference type="Proteomes" id="UP000546642">
    <property type="component" value="Unassembled WGS sequence"/>
</dbReference>
<evidence type="ECO:0000256" key="1">
    <source>
        <dbReference type="ARBA" id="ARBA00023002"/>
    </source>
</evidence>
<dbReference type="SUPFAM" id="SSF51905">
    <property type="entry name" value="FAD/NAD(P)-binding domain"/>
    <property type="match status" value="1"/>
</dbReference>
<evidence type="ECO:0000256" key="2">
    <source>
        <dbReference type="ARBA" id="ARBA00023033"/>
    </source>
</evidence>
<accession>A0A7W9YJY4</accession>
<dbReference type="EMBL" id="JACHDS010000001">
    <property type="protein sequence ID" value="MBB6173325.1"/>
    <property type="molecule type" value="Genomic_DNA"/>
</dbReference>
<dbReference type="InterPro" id="IPR036188">
    <property type="entry name" value="FAD/NAD-bd_sf"/>
</dbReference>
<sequence length="174" mass="19189">MRAWYEVEPGEREGDERRGLLRRFGAWHDPLPQVIATAADVIRNDVWWMRTPLSAYHQGRVALLGDAAHAMTPNMGQGACQAIEDGVTLAHLVASSPSLDTGLAEYTRVRLPRADRIVRRSARIGGFLGSESRLWAAGRDAALEGLWRLAPGRFLGSFDDVFDWTPPQVAAAAR</sequence>
<dbReference type="Gene3D" id="3.50.50.60">
    <property type="entry name" value="FAD/NAD(P)-binding domain"/>
    <property type="match status" value="1"/>
</dbReference>
<dbReference type="GO" id="GO:0071949">
    <property type="term" value="F:FAD binding"/>
    <property type="evidence" value="ECO:0007669"/>
    <property type="project" value="InterPro"/>
</dbReference>
<evidence type="ECO:0000313" key="5">
    <source>
        <dbReference type="Proteomes" id="UP000546642"/>
    </source>
</evidence>
<dbReference type="RefSeq" id="WP_343070597.1">
    <property type="nucleotide sequence ID" value="NZ_JACHDS010000001.1"/>
</dbReference>
<dbReference type="InterPro" id="IPR050493">
    <property type="entry name" value="FAD-dep_Monooxygenase_BioMet"/>
</dbReference>
<keyword evidence="1" id="KW-0560">Oxidoreductase</keyword>
<keyword evidence="5" id="KW-1185">Reference proteome</keyword>
<keyword evidence="2" id="KW-0503">Monooxygenase</keyword>
<comment type="caution">
    <text evidence="4">The sequence shown here is derived from an EMBL/GenBank/DDBJ whole genome shotgun (WGS) entry which is preliminary data.</text>
</comment>
<dbReference type="PRINTS" id="PR00420">
    <property type="entry name" value="RNGMNOXGNASE"/>
</dbReference>